<organism evidence="2 3">
    <name type="scientific">Virgibacillus salinus</name>
    <dbReference type="NCBI Taxonomy" id="553311"/>
    <lineage>
        <taxon>Bacteria</taxon>
        <taxon>Bacillati</taxon>
        <taxon>Bacillota</taxon>
        <taxon>Bacilli</taxon>
        <taxon>Bacillales</taxon>
        <taxon>Bacillaceae</taxon>
        <taxon>Virgibacillus</taxon>
    </lineage>
</organism>
<reference evidence="2 3" key="1">
    <citation type="submission" date="2016-10" db="EMBL/GenBank/DDBJ databases">
        <authorList>
            <person name="de Groot N.N."/>
        </authorList>
    </citation>
    <scope>NUCLEOTIDE SEQUENCE [LARGE SCALE GENOMIC DNA]</scope>
    <source>
        <strain evidence="2 3">CGMCC 1.10449</strain>
    </source>
</reference>
<gene>
    <name evidence="2" type="ORF">SAMN05216231_2694</name>
</gene>
<keyword evidence="1" id="KW-1133">Transmembrane helix</keyword>
<accession>A0A1H1E2M7</accession>
<keyword evidence="1" id="KW-0472">Membrane</keyword>
<name>A0A1H1E2M7_9BACI</name>
<evidence type="ECO:0000313" key="2">
    <source>
        <dbReference type="EMBL" id="SDQ82913.1"/>
    </source>
</evidence>
<keyword evidence="3" id="KW-1185">Reference proteome</keyword>
<proteinExistence type="predicted"/>
<keyword evidence="1" id="KW-0812">Transmembrane</keyword>
<dbReference type="AlphaFoldDB" id="A0A1H1E2M7"/>
<protein>
    <submittedName>
        <fullName evidence="2">Uncharacterized protein</fullName>
    </submittedName>
</protein>
<evidence type="ECO:0000256" key="1">
    <source>
        <dbReference type="SAM" id="Phobius"/>
    </source>
</evidence>
<feature type="transmembrane region" description="Helical" evidence="1">
    <location>
        <begin position="65"/>
        <end position="83"/>
    </location>
</feature>
<dbReference type="Proteomes" id="UP000199444">
    <property type="component" value="Unassembled WGS sequence"/>
</dbReference>
<feature type="transmembrane region" description="Helical" evidence="1">
    <location>
        <begin position="38"/>
        <end position="58"/>
    </location>
</feature>
<evidence type="ECO:0000313" key="3">
    <source>
        <dbReference type="Proteomes" id="UP000199444"/>
    </source>
</evidence>
<feature type="transmembrane region" description="Helical" evidence="1">
    <location>
        <begin position="7"/>
        <end position="26"/>
    </location>
</feature>
<dbReference type="EMBL" id="FNKD01000003">
    <property type="protein sequence ID" value="SDQ82913.1"/>
    <property type="molecule type" value="Genomic_DNA"/>
</dbReference>
<feature type="transmembrane region" description="Helical" evidence="1">
    <location>
        <begin position="89"/>
        <end position="108"/>
    </location>
</feature>
<sequence>MVNIRKVSVVLGITAGISSIVLWFVLNFYNPYSNPTELAPVVNTFFMLFLPACLAIVASFMSKQLLLLIAFLWSLPVSLYLVFSPGIFALFGITSIAYLISYLLVRLANPTSLFKKSY</sequence>
<dbReference type="STRING" id="553311.SAMN05216231_2694"/>